<protein>
    <submittedName>
        <fullName evidence="1">Uncharacterized protein</fullName>
    </submittedName>
</protein>
<dbReference type="EMBL" id="JACDUH010000003">
    <property type="protein sequence ID" value="MBA2851618.1"/>
    <property type="molecule type" value="Genomic_DNA"/>
</dbReference>
<sequence>MLASTDDMPYVVIHDILVRAGERNAFICPVELYEGVKHRKYNVTGHALSYTKQRTSPVYRINDLPYMLMGKEGGVDCVLTDGEHELFIRDSYMYGYNDINFDLFNEYIVQGGIVYWIDDSFNVRQLAIVDQNDFIKTLTKSHGYKRVNPYPEWLKKESL</sequence>
<comment type="caution">
    <text evidence="1">The sequence shown here is derived from an EMBL/GenBank/DDBJ whole genome shotgun (WGS) entry which is preliminary data.</text>
</comment>
<organism evidence="1 2">
    <name type="scientific">Methanococcus maripaludis</name>
    <name type="common">Methanococcus deltae</name>
    <dbReference type="NCBI Taxonomy" id="39152"/>
    <lineage>
        <taxon>Archaea</taxon>
        <taxon>Methanobacteriati</taxon>
        <taxon>Methanobacteriota</taxon>
        <taxon>Methanomada group</taxon>
        <taxon>Methanococci</taxon>
        <taxon>Methanococcales</taxon>
        <taxon>Methanococcaceae</taxon>
        <taxon>Methanococcus</taxon>
    </lineage>
</organism>
<dbReference type="Proteomes" id="UP000564425">
    <property type="component" value="Unassembled WGS sequence"/>
</dbReference>
<dbReference type="RefSeq" id="WP_181501444.1">
    <property type="nucleotide sequence ID" value="NZ_JACDUH010000003.1"/>
</dbReference>
<evidence type="ECO:0000313" key="2">
    <source>
        <dbReference type="Proteomes" id="UP000564425"/>
    </source>
</evidence>
<reference evidence="1 2" key="1">
    <citation type="submission" date="2020-07" db="EMBL/GenBank/DDBJ databases">
        <title>Genomic Encyclopedia of Type Strains, Phase IV (KMG-V): Genome sequencing to study the core and pangenomes of soil and plant-associated prokaryotes.</title>
        <authorList>
            <person name="Whitman W."/>
        </authorList>
    </citation>
    <scope>NUCLEOTIDE SEQUENCE [LARGE SCALE GENOMIC DNA]</scope>
    <source>
        <strain evidence="1 2">A1</strain>
    </source>
</reference>
<gene>
    <name evidence="1" type="ORF">HNP86_001777</name>
</gene>
<name>A0A7J9NVB7_METMI</name>
<evidence type="ECO:0000313" key="1">
    <source>
        <dbReference type="EMBL" id="MBA2851618.1"/>
    </source>
</evidence>
<dbReference type="AlphaFoldDB" id="A0A7J9NVB7"/>
<proteinExistence type="predicted"/>
<accession>A0A7J9NVB7</accession>